<dbReference type="AlphaFoldDB" id="A0AAE0DUI7"/>
<comment type="caution">
    <text evidence="7">The sequence shown here is derived from an EMBL/GenBank/DDBJ whole genome shotgun (WGS) entry which is preliminary data.</text>
</comment>
<keyword evidence="5" id="KW-0812">Transmembrane</keyword>
<evidence type="ECO:0000256" key="5">
    <source>
        <dbReference type="SAM" id="Phobius"/>
    </source>
</evidence>
<dbReference type="Pfam" id="PF06839">
    <property type="entry name" value="Zn_ribbon_GRF"/>
    <property type="match status" value="1"/>
</dbReference>
<reference evidence="7" key="1">
    <citation type="journal article" date="2023" name="Plant J.">
        <title>Genome sequences and population genomics provide insights into the demographic history, inbreeding, and mutation load of two 'living fossil' tree species of Dipteronia.</title>
        <authorList>
            <person name="Feng Y."/>
            <person name="Comes H.P."/>
            <person name="Chen J."/>
            <person name="Zhu S."/>
            <person name="Lu R."/>
            <person name="Zhang X."/>
            <person name="Li P."/>
            <person name="Qiu J."/>
            <person name="Olsen K.M."/>
            <person name="Qiu Y."/>
        </authorList>
    </citation>
    <scope>NUCLEOTIDE SEQUENCE</scope>
    <source>
        <strain evidence="7">NBL</strain>
    </source>
</reference>
<accession>A0AAE0DUI7</accession>
<keyword evidence="3" id="KW-0862">Zinc</keyword>
<evidence type="ECO:0000256" key="3">
    <source>
        <dbReference type="ARBA" id="ARBA00022833"/>
    </source>
</evidence>
<evidence type="ECO:0000256" key="2">
    <source>
        <dbReference type="ARBA" id="ARBA00022771"/>
    </source>
</evidence>
<dbReference type="InterPro" id="IPR010666">
    <property type="entry name" value="Znf_GRF"/>
</dbReference>
<organism evidence="7 8">
    <name type="scientific">Dipteronia sinensis</name>
    <dbReference type="NCBI Taxonomy" id="43782"/>
    <lineage>
        <taxon>Eukaryota</taxon>
        <taxon>Viridiplantae</taxon>
        <taxon>Streptophyta</taxon>
        <taxon>Embryophyta</taxon>
        <taxon>Tracheophyta</taxon>
        <taxon>Spermatophyta</taxon>
        <taxon>Magnoliopsida</taxon>
        <taxon>eudicotyledons</taxon>
        <taxon>Gunneridae</taxon>
        <taxon>Pentapetalae</taxon>
        <taxon>rosids</taxon>
        <taxon>malvids</taxon>
        <taxon>Sapindales</taxon>
        <taxon>Sapindaceae</taxon>
        <taxon>Hippocastanoideae</taxon>
        <taxon>Acereae</taxon>
        <taxon>Dipteronia</taxon>
    </lineage>
</organism>
<keyword evidence="2 4" id="KW-0863">Zinc-finger</keyword>
<evidence type="ECO:0000313" key="7">
    <source>
        <dbReference type="EMBL" id="KAK3189158.1"/>
    </source>
</evidence>
<dbReference type="PROSITE" id="PS51999">
    <property type="entry name" value="ZF_GRF"/>
    <property type="match status" value="1"/>
</dbReference>
<sequence>MNDDTNVEDFNPKCLYGISTRRFTSWTDSNLGRRFWSCYNYREYGNCGFFRWSDPSICARSKVIIPGLLRRTRDLEMRLLEINGFEGNDTSVSPNFANEELSSRGAMRRNWFCVVVIAVGIVLFVGKKLLEICKMYL</sequence>
<dbReference type="PANTHER" id="PTHR33248">
    <property type="entry name" value="ZINC ION-BINDING PROTEIN"/>
    <property type="match status" value="1"/>
</dbReference>
<evidence type="ECO:0000313" key="8">
    <source>
        <dbReference type="Proteomes" id="UP001281410"/>
    </source>
</evidence>
<feature type="transmembrane region" description="Helical" evidence="5">
    <location>
        <begin position="111"/>
        <end position="130"/>
    </location>
</feature>
<dbReference type="GO" id="GO:0008270">
    <property type="term" value="F:zinc ion binding"/>
    <property type="evidence" value="ECO:0007669"/>
    <property type="project" value="UniProtKB-KW"/>
</dbReference>
<evidence type="ECO:0000256" key="4">
    <source>
        <dbReference type="PROSITE-ProRule" id="PRU01343"/>
    </source>
</evidence>
<keyword evidence="5" id="KW-1133">Transmembrane helix</keyword>
<dbReference type="EMBL" id="JANJYJ010000009">
    <property type="protein sequence ID" value="KAK3189158.1"/>
    <property type="molecule type" value="Genomic_DNA"/>
</dbReference>
<proteinExistence type="predicted"/>
<keyword evidence="1" id="KW-0479">Metal-binding</keyword>
<evidence type="ECO:0000256" key="1">
    <source>
        <dbReference type="ARBA" id="ARBA00022723"/>
    </source>
</evidence>
<name>A0AAE0DUI7_9ROSI</name>
<gene>
    <name evidence="7" type="ORF">Dsin_028719</name>
</gene>
<dbReference type="Proteomes" id="UP001281410">
    <property type="component" value="Unassembled WGS sequence"/>
</dbReference>
<feature type="domain" description="GRF-type" evidence="6">
    <location>
        <begin position="14"/>
        <end position="56"/>
    </location>
</feature>
<protein>
    <recommendedName>
        <fullName evidence="6">GRF-type domain-containing protein</fullName>
    </recommendedName>
</protein>
<evidence type="ECO:0000259" key="6">
    <source>
        <dbReference type="PROSITE" id="PS51999"/>
    </source>
</evidence>
<keyword evidence="8" id="KW-1185">Reference proteome</keyword>
<keyword evidence="5" id="KW-0472">Membrane</keyword>